<dbReference type="AlphaFoldDB" id="A0ABD2ZQ91"/>
<evidence type="ECO:0000256" key="3">
    <source>
        <dbReference type="ARBA" id="ARBA00030780"/>
    </source>
</evidence>
<evidence type="ECO:0000256" key="5">
    <source>
        <dbReference type="SAM" id="MobiDB-lite"/>
    </source>
</evidence>
<evidence type="ECO:0000259" key="6">
    <source>
        <dbReference type="PROSITE" id="PS50102"/>
    </source>
</evidence>
<evidence type="ECO:0000313" key="8">
    <source>
        <dbReference type="Proteomes" id="UP001630127"/>
    </source>
</evidence>
<keyword evidence="2 4" id="KW-0694">RNA-binding</keyword>
<dbReference type="InterPro" id="IPR012677">
    <property type="entry name" value="Nucleotide-bd_a/b_plait_sf"/>
</dbReference>
<dbReference type="CDD" id="cd12355">
    <property type="entry name" value="RRM_RBM18"/>
    <property type="match status" value="1"/>
</dbReference>
<dbReference type="InterPro" id="IPR039157">
    <property type="entry name" value="RBM18_RRM"/>
</dbReference>
<evidence type="ECO:0000256" key="2">
    <source>
        <dbReference type="ARBA" id="ARBA00022884"/>
    </source>
</evidence>
<comment type="caution">
    <text evidence="7">The sequence shown here is derived from an EMBL/GenBank/DDBJ whole genome shotgun (WGS) entry which is preliminary data.</text>
</comment>
<evidence type="ECO:0000313" key="7">
    <source>
        <dbReference type="EMBL" id="KAL3521559.1"/>
    </source>
</evidence>
<dbReference type="SMART" id="SM00360">
    <property type="entry name" value="RRM"/>
    <property type="match status" value="1"/>
</dbReference>
<proteinExistence type="predicted"/>
<dbReference type="SUPFAM" id="SSF54928">
    <property type="entry name" value="RNA-binding domain, RBD"/>
    <property type="match status" value="1"/>
</dbReference>
<sequence length="174" mass="19526">MDSRFDDKCESRLYIGNLDLRITEASLIKMFSPFGKIVSEDFMWHTRGPKRGEPRGYAFVQFNTKEEAKLAKEKMHGKLVCCRPLVVRLASEKNLMEAANNSNSAIAEASKSSLTGSCSGQVNRSAKIAAIKKKLKAMEEESHNPKKQKQADTISGREHLKNPSSINDNEQRTH</sequence>
<organism evidence="7 8">
    <name type="scientific">Cinchona calisaya</name>
    <dbReference type="NCBI Taxonomy" id="153742"/>
    <lineage>
        <taxon>Eukaryota</taxon>
        <taxon>Viridiplantae</taxon>
        <taxon>Streptophyta</taxon>
        <taxon>Embryophyta</taxon>
        <taxon>Tracheophyta</taxon>
        <taxon>Spermatophyta</taxon>
        <taxon>Magnoliopsida</taxon>
        <taxon>eudicotyledons</taxon>
        <taxon>Gunneridae</taxon>
        <taxon>Pentapetalae</taxon>
        <taxon>asterids</taxon>
        <taxon>lamiids</taxon>
        <taxon>Gentianales</taxon>
        <taxon>Rubiaceae</taxon>
        <taxon>Cinchonoideae</taxon>
        <taxon>Cinchoneae</taxon>
        <taxon>Cinchona</taxon>
    </lineage>
</organism>
<dbReference type="Gene3D" id="3.30.70.330">
    <property type="match status" value="1"/>
</dbReference>
<name>A0ABD2ZQ91_9GENT</name>
<accession>A0ABD2ZQ91</accession>
<protein>
    <recommendedName>
        <fullName evidence="1">Probable RNA-binding protein 18</fullName>
    </recommendedName>
    <alternativeName>
        <fullName evidence="3">RNA-binding motif protein 18</fullName>
    </alternativeName>
</protein>
<gene>
    <name evidence="7" type="ORF">ACH5RR_019708</name>
</gene>
<dbReference type="EMBL" id="JBJUIK010000008">
    <property type="protein sequence ID" value="KAL3521559.1"/>
    <property type="molecule type" value="Genomic_DNA"/>
</dbReference>
<feature type="region of interest" description="Disordered" evidence="5">
    <location>
        <begin position="134"/>
        <end position="174"/>
    </location>
</feature>
<dbReference type="GO" id="GO:0003723">
    <property type="term" value="F:RNA binding"/>
    <property type="evidence" value="ECO:0007669"/>
    <property type="project" value="UniProtKB-UniRule"/>
</dbReference>
<reference evidence="7 8" key="1">
    <citation type="submission" date="2024-11" db="EMBL/GenBank/DDBJ databases">
        <title>A near-complete genome assembly of Cinchona calisaya.</title>
        <authorList>
            <person name="Lian D.C."/>
            <person name="Zhao X.W."/>
            <person name="Wei L."/>
        </authorList>
    </citation>
    <scope>NUCLEOTIDE SEQUENCE [LARGE SCALE GENOMIC DNA]</scope>
    <source>
        <tissue evidence="7">Nenye</tissue>
    </source>
</reference>
<keyword evidence="8" id="KW-1185">Reference proteome</keyword>
<feature type="domain" description="RRM" evidence="6">
    <location>
        <begin position="11"/>
        <end position="92"/>
    </location>
</feature>
<dbReference type="PROSITE" id="PS50102">
    <property type="entry name" value="RRM"/>
    <property type="match status" value="1"/>
</dbReference>
<dbReference type="Proteomes" id="UP001630127">
    <property type="component" value="Unassembled WGS sequence"/>
</dbReference>
<evidence type="ECO:0000256" key="1">
    <source>
        <dbReference type="ARBA" id="ARBA00021141"/>
    </source>
</evidence>
<dbReference type="Pfam" id="PF00076">
    <property type="entry name" value="RRM_1"/>
    <property type="match status" value="1"/>
</dbReference>
<dbReference type="InterPro" id="IPR000504">
    <property type="entry name" value="RRM_dom"/>
</dbReference>
<evidence type="ECO:0000256" key="4">
    <source>
        <dbReference type="PROSITE-ProRule" id="PRU00176"/>
    </source>
</evidence>
<dbReference type="InterPro" id="IPR035979">
    <property type="entry name" value="RBD_domain_sf"/>
</dbReference>
<dbReference type="PANTHER" id="PTHR21245">
    <property type="entry name" value="HETEROGENEOUS NUCLEAR RIBONUCLEOPROTEIN"/>
    <property type="match status" value="1"/>
</dbReference>